<feature type="domain" description="FAD-binding FR-type" evidence="6">
    <location>
        <begin position="222"/>
        <end position="339"/>
    </location>
</feature>
<dbReference type="Gene3D" id="2.40.30.10">
    <property type="entry name" value="Translation factors"/>
    <property type="match status" value="1"/>
</dbReference>
<dbReference type="CDD" id="cd06200">
    <property type="entry name" value="SiR_like1"/>
    <property type="match status" value="1"/>
</dbReference>
<evidence type="ECO:0000259" key="6">
    <source>
        <dbReference type="PROSITE" id="PS51384"/>
    </source>
</evidence>
<dbReference type="RefSeq" id="WP_151125153.1">
    <property type="nucleotide sequence ID" value="NZ_CP088081.1"/>
</dbReference>
<dbReference type="GO" id="GO:0050660">
    <property type="term" value="F:flavin adenine dinucleotide binding"/>
    <property type="evidence" value="ECO:0007669"/>
    <property type="project" value="TreeGrafter"/>
</dbReference>
<evidence type="ECO:0000313" key="8">
    <source>
        <dbReference type="Proteomes" id="UP000430120"/>
    </source>
</evidence>
<keyword evidence="1" id="KW-0285">Flavoprotein</keyword>
<dbReference type="InterPro" id="IPR029039">
    <property type="entry name" value="Flavoprotein-like_sf"/>
</dbReference>
<dbReference type="SUPFAM" id="SSF63380">
    <property type="entry name" value="Riboflavin synthase domain-like"/>
    <property type="match status" value="1"/>
</dbReference>
<dbReference type="PANTHER" id="PTHR19384">
    <property type="entry name" value="NITRIC OXIDE SYNTHASE-RELATED"/>
    <property type="match status" value="1"/>
</dbReference>
<evidence type="ECO:0000256" key="1">
    <source>
        <dbReference type="ARBA" id="ARBA00022630"/>
    </source>
</evidence>
<feature type="region of interest" description="Disordered" evidence="4">
    <location>
        <begin position="199"/>
        <end position="219"/>
    </location>
</feature>
<dbReference type="OrthoDB" id="9816402at2"/>
<evidence type="ECO:0000256" key="4">
    <source>
        <dbReference type="SAM" id="MobiDB-lite"/>
    </source>
</evidence>
<sequence>MDALTLSHTPPHRLAQAAALLLAWIGLCLWQWRRHRLRQHAPQASVLASGAPGPVALVTWASQTGAAEALAWDTARTLESGGLPARVAPLEQLDPAQLRQHQPVFFVASTAGDGQAPDHAEPFVDRWMDRPAELAGLPCGVLALGDREYRHFCGFGQQLQRWLHDSGAQPLFEPVLMDRGDPQALQHWLAAVGALTPTLPPAAPSTPAPRRRSSAQTSAPGMAYEPWILLGRRHLNPGSLGEPVWLIDMAPPLDGPPPAAWEAGDLVQLRLPGTDRTPRSYSIASLPEAGPGGGLQLLVRRHRREDGSVGAASGWLTGDCPIGGALSLRIQPNPAFRLPPALAHRPLVLIGNGTGLAGLRAHLQAAERRLALADSPRRRLVHQGLHAWLLLGERQAAHDALCDAEITHWLANGVLSRTDRVYSRDGGPHRHVQQRLAAEAPRLRDWVEAGAVILLCGSRQGMASGVDAVLTEALGETTLQTLRQQGRLRRDVY</sequence>
<dbReference type="AlphaFoldDB" id="A0A643F8H7"/>
<gene>
    <name evidence="7" type="ORF">F7Q92_16260</name>
</gene>
<dbReference type="InterPro" id="IPR017927">
    <property type="entry name" value="FAD-bd_FR_type"/>
</dbReference>
<dbReference type="GO" id="GO:0010181">
    <property type="term" value="F:FMN binding"/>
    <property type="evidence" value="ECO:0007669"/>
    <property type="project" value="InterPro"/>
</dbReference>
<dbReference type="Gene3D" id="3.40.50.80">
    <property type="entry name" value="Nucleotide-binding domain of ferredoxin-NADP reductase (FNR) module"/>
    <property type="match status" value="1"/>
</dbReference>
<dbReference type="Gene3D" id="3.40.50.360">
    <property type="match status" value="1"/>
</dbReference>
<evidence type="ECO:0000256" key="3">
    <source>
        <dbReference type="ARBA" id="ARBA00023797"/>
    </source>
</evidence>
<dbReference type="InterPro" id="IPR039261">
    <property type="entry name" value="FNR_nucleotide-bd"/>
</dbReference>
<dbReference type="GO" id="GO:0003958">
    <property type="term" value="F:NADPH-hemoprotein reductase activity"/>
    <property type="evidence" value="ECO:0007669"/>
    <property type="project" value="UniProtKB-EC"/>
</dbReference>
<keyword evidence="2" id="KW-0288">FMN</keyword>
<accession>A0A643F8H7</accession>
<evidence type="ECO:0000313" key="7">
    <source>
        <dbReference type="EMBL" id="KAB0577719.1"/>
    </source>
</evidence>
<dbReference type="GO" id="GO:0005829">
    <property type="term" value="C:cytosol"/>
    <property type="evidence" value="ECO:0007669"/>
    <property type="project" value="TreeGrafter"/>
</dbReference>
<dbReference type="Pfam" id="PF00258">
    <property type="entry name" value="Flavodoxin_1"/>
    <property type="match status" value="1"/>
</dbReference>
<keyword evidence="8" id="KW-1185">Reference proteome</keyword>
<organism evidence="7 8">
    <name type="scientific">Ideonella dechloratans</name>
    <dbReference type="NCBI Taxonomy" id="36863"/>
    <lineage>
        <taxon>Bacteria</taxon>
        <taxon>Pseudomonadati</taxon>
        <taxon>Pseudomonadota</taxon>
        <taxon>Betaproteobacteria</taxon>
        <taxon>Burkholderiales</taxon>
        <taxon>Sphaerotilaceae</taxon>
        <taxon>Ideonella</taxon>
    </lineage>
</organism>
<dbReference type="InterPro" id="IPR017938">
    <property type="entry name" value="Riboflavin_synthase-like_b-brl"/>
</dbReference>
<dbReference type="EC" id="1.6.2.4" evidence="3"/>
<reference evidence="7 8" key="1">
    <citation type="submission" date="2019-09" db="EMBL/GenBank/DDBJ databases">
        <title>Draft genome sequences of 48 bacterial type strains from the CCUG.</title>
        <authorList>
            <person name="Tunovic T."/>
            <person name="Pineiro-Iglesias B."/>
            <person name="Unosson C."/>
            <person name="Inganas E."/>
            <person name="Ohlen M."/>
            <person name="Cardew S."/>
            <person name="Jensie-Markopoulos S."/>
            <person name="Salva-Serra F."/>
            <person name="Jaen-Luchoro D."/>
            <person name="Karlsson R."/>
            <person name="Svensson-Stadler L."/>
            <person name="Chun J."/>
            <person name="Moore E."/>
        </authorList>
    </citation>
    <scope>NUCLEOTIDE SEQUENCE [LARGE SCALE GENOMIC DNA]</scope>
    <source>
        <strain evidence="7 8">CCUG 30977</strain>
    </source>
</reference>
<name>A0A643F8H7_IDEDE</name>
<evidence type="ECO:0000259" key="5">
    <source>
        <dbReference type="PROSITE" id="PS50902"/>
    </source>
</evidence>
<dbReference type="PROSITE" id="PS51384">
    <property type="entry name" value="FAD_FR"/>
    <property type="match status" value="1"/>
</dbReference>
<proteinExistence type="predicted"/>
<dbReference type="PANTHER" id="PTHR19384:SF17">
    <property type="entry name" value="NADPH--CYTOCHROME P450 REDUCTASE"/>
    <property type="match status" value="1"/>
</dbReference>
<feature type="domain" description="Flavodoxin-like" evidence="5">
    <location>
        <begin position="56"/>
        <end position="193"/>
    </location>
</feature>
<dbReference type="PROSITE" id="PS50902">
    <property type="entry name" value="FLAVODOXIN_LIKE"/>
    <property type="match status" value="1"/>
</dbReference>
<comment type="caution">
    <text evidence="7">The sequence shown here is derived from an EMBL/GenBank/DDBJ whole genome shotgun (WGS) entry which is preliminary data.</text>
</comment>
<dbReference type="InterPro" id="IPR008254">
    <property type="entry name" value="Flavodoxin/NO_synth"/>
</dbReference>
<protein>
    <recommendedName>
        <fullName evidence="3">NADPH--hemoprotein reductase</fullName>
        <ecNumber evidence="3">1.6.2.4</ecNumber>
    </recommendedName>
</protein>
<dbReference type="SUPFAM" id="SSF52343">
    <property type="entry name" value="Ferredoxin reductase-like, C-terminal NADP-linked domain"/>
    <property type="match status" value="1"/>
</dbReference>
<dbReference type="SUPFAM" id="SSF52218">
    <property type="entry name" value="Flavoproteins"/>
    <property type="match status" value="1"/>
</dbReference>
<dbReference type="EMBL" id="VZPB01000045">
    <property type="protein sequence ID" value="KAB0577719.1"/>
    <property type="molecule type" value="Genomic_DNA"/>
</dbReference>
<evidence type="ECO:0000256" key="2">
    <source>
        <dbReference type="ARBA" id="ARBA00022643"/>
    </source>
</evidence>
<dbReference type="Proteomes" id="UP000430120">
    <property type="component" value="Unassembled WGS sequence"/>
</dbReference>